<gene>
    <name evidence="2" type="ORF">OIHEL45_16501</name>
</gene>
<dbReference type="EMBL" id="ABID01000012">
    <property type="protein sequence ID" value="EDQ03590.1"/>
    <property type="molecule type" value="Genomic_DNA"/>
</dbReference>
<comment type="caution">
    <text evidence="2">The sequence shown here is derived from an EMBL/GenBank/DDBJ whole genome shotgun (WGS) entry which is preliminary data.</text>
</comment>
<accession>A0ABM9X2I7</accession>
<evidence type="ECO:0008006" key="4">
    <source>
        <dbReference type="Google" id="ProtNLM"/>
    </source>
</evidence>
<evidence type="ECO:0000313" key="2">
    <source>
        <dbReference type="EMBL" id="EDQ03590.1"/>
    </source>
</evidence>
<evidence type="ECO:0000313" key="3">
    <source>
        <dbReference type="Proteomes" id="UP000003257"/>
    </source>
</evidence>
<dbReference type="Proteomes" id="UP000003257">
    <property type="component" value="Unassembled WGS sequence"/>
</dbReference>
<dbReference type="RefSeq" id="WP_007120851.1">
    <property type="nucleotide sequence ID" value="NZ_ABID01000012.1"/>
</dbReference>
<organism evidence="2 3">
    <name type="scientific">Sulfitobacter indolifex HEL-45</name>
    <dbReference type="NCBI Taxonomy" id="391624"/>
    <lineage>
        <taxon>Bacteria</taxon>
        <taxon>Pseudomonadati</taxon>
        <taxon>Pseudomonadota</taxon>
        <taxon>Alphaproteobacteria</taxon>
        <taxon>Rhodobacterales</taxon>
        <taxon>Roseobacteraceae</taxon>
        <taxon>Sulfitobacter</taxon>
    </lineage>
</organism>
<keyword evidence="3" id="KW-1185">Reference proteome</keyword>
<protein>
    <recommendedName>
        <fullName evidence="4">Rho termination factor N-terminal domain-containing protein</fullName>
    </recommendedName>
</protein>
<reference evidence="2 3" key="1">
    <citation type="submission" date="2007-11" db="EMBL/GenBank/DDBJ databases">
        <authorList>
            <person name="Wagner-Dobler I."/>
            <person name="Ferriera S."/>
            <person name="Johnson J."/>
            <person name="Kravitz S."/>
            <person name="Beeson K."/>
            <person name="Sutton G."/>
            <person name="Rogers Y.-H."/>
            <person name="Friedman R."/>
            <person name="Frazier M."/>
            <person name="Venter J.C."/>
        </authorList>
    </citation>
    <scope>NUCLEOTIDE SEQUENCE [LARGE SCALE GENOMIC DNA]</scope>
    <source>
        <strain evidence="2 3">HEL-45</strain>
    </source>
</reference>
<feature type="region of interest" description="Disordered" evidence="1">
    <location>
        <begin position="1"/>
        <end position="20"/>
    </location>
</feature>
<evidence type="ECO:0000256" key="1">
    <source>
        <dbReference type="SAM" id="MobiDB-lite"/>
    </source>
</evidence>
<proteinExistence type="predicted"/>
<name>A0ABM9X2I7_9RHOB</name>
<sequence length="88" mass="9643">MTEPEKPAQDGADLPEIGENLTRNEIMDVLADEGYPAGGRKGWLKQVLTRLAIEQRESPNGTRAELVDEITDILNENVPGDPKAEDSL</sequence>